<comment type="caution">
    <text evidence="1">The sequence shown here is derived from an EMBL/GenBank/DDBJ whole genome shotgun (WGS) entry which is preliminary data.</text>
</comment>
<proteinExistence type="predicted"/>
<gene>
    <name evidence="1" type="ORF">MRB53_010436</name>
</gene>
<keyword evidence="2" id="KW-1185">Reference proteome</keyword>
<accession>A0ACC2LRY1</accession>
<dbReference type="EMBL" id="CM056811">
    <property type="protein sequence ID" value="KAJ8636169.1"/>
    <property type="molecule type" value="Genomic_DNA"/>
</dbReference>
<evidence type="ECO:0000313" key="2">
    <source>
        <dbReference type="Proteomes" id="UP001234297"/>
    </source>
</evidence>
<protein>
    <submittedName>
        <fullName evidence="1">Uncharacterized protein</fullName>
    </submittedName>
</protein>
<sequence>MAALNPEAPPFFYYGQVPSPDHLFYTPSATQPFFNPPPSTPCYPSMPQSLYNYPNSSFLCSNLPYHPPTQNPFYVIHGNLHPTQQPFHPTLSFPLLRTEAQARDVDGAAHPQPIAPTVPNNKIFNAPRFYKNRREGLQFQAVRGKVWVPKGTGKTTFMIKNIPYKYTEEMMLQFLDDHCRAENVKLNREEQENKDSMSAYDFFYLPIDFRTRCSRGYAFVNFTSESGATRLRRALNGYKWRAVGWNRTCQISHARIQRKEELEKHFMRSNFYCGTEAYLPVIFHPYRNGSCNFQATRLGNLLTIMRDSSTQEGETNESTGSNTKGATTESAVGGFHYCN</sequence>
<organism evidence="1 2">
    <name type="scientific">Persea americana</name>
    <name type="common">Avocado</name>
    <dbReference type="NCBI Taxonomy" id="3435"/>
    <lineage>
        <taxon>Eukaryota</taxon>
        <taxon>Viridiplantae</taxon>
        <taxon>Streptophyta</taxon>
        <taxon>Embryophyta</taxon>
        <taxon>Tracheophyta</taxon>
        <taxon>Spermatophyta</taxon>
        <taxon>Magnoliopsida</taxon>
        <taxon>Magnoliidae</taxon>
        <taxon>Laurales</taxon>
        <taxon>Lauraceae</taxon>
        <taxon>Persea</taxon>
    </lineage>
</organism>
<name>A0ACC2LRY1_PERAE</name>
<dbReference type="Proteomes" id="UP001234297">
    <property type="component" value="Chromosome 3"/>
</dbReference>
<reference evidence="1 2" key="1">
    <citation type="journal article" date="2022" name="Hortic Res">
        <title>A haplotype resolved chromosomal level avocado genome allows analysis of novel avocado genes.</title>
        <authorList>
            <person name="Nath O."/>
            <person name="Fletcher S.J."/>
            <person name="Hayward A."/>
            <person name="Shaw L.M."/>
            <person name="Masouleh A.K."/>
            <person name="Furtado A."/>
            <person name="Henry R.J."/>
            <person name="Mitter N."/>
        </authorList>
    </citation>
    <scope>NUCLEOTIDE SEQUENCE [LARGE SCALE GENOMIC DNA]</scope>
    <source>
        <strain evidence="2">cv. Hass</strain>
    </source>
</reference>
<evidence type="ECO:0000313" key="1">
    <source>
        <dbReference type="EMBL" id="KAJ8636169.1"/>
    </source>
</evidence>